<dbReference type="EMBL" id="KN832880">
    <property type="protein sequence ID" value="KIM98509.1"/>
    <property type="molecule type" value="Genomic_DNA"/>
</dbReference>
<organism evidence="1 2">
    <name type="scientific">Oidiodendron maius (strain Zn)</name>
    <dbReference type="NCBI Taxonomy" id="913774"/>
    <lineage>
        <taxon>Eukaryota</taxon>
        <taxon>Fungi</taxon>
        <taxon>Dikarya</taxon>
        <taxon>Ascomycota</taxon>
        <taxon>Pezizomycotina</taxon>
        <taxon>Leotiomycetes</taxon>
        <taxon>Leotiomycetes incertae sedis</taxon>
        <taxon>Myxotrichaceae</taxon>
        <taxon>Oidiodendron</taxon>
    </lineage>
</organism>
<reference evidence="1 2" key="1">
    <citation type="submission" date="2014-04" db="EMBL/GenBank/DDBJ databases">
        <authorList>
            <consortium name="DOE Joint Genome Institute"/>
            <person name="Kuo A."/>
            <person name="Martino E."/>
            <person name="Perotto S."/>
            <person name="Kohler A."/>
            <person name="Nagy L.G."/>
            <person name="Floudas D."/>
            <person name="Copeland A."/>
            <person name="Barry K.W."/>
            <person name="Cichocki N."/>
            <person name="Veneault-Fourrey C."/>
            <person name="LaButti K."/>
            <person name="Lindquist E.A."/>
            <person name="Lipzen A."/>
            <person name="Lundell T."/>
            <person name="Morin E."/>
            <person name="Murat C."/>
            <person name="Sun H."/>
            <person name="Tunlid A."/>
            <person name="Henrissat B."/>
            <person name="Grigoriev I.V."/>
            <person name="Hibbett D.S."/>
            <person name="Martin F."/>
            <person name="Nordberg H.P."/>
            <person name="Cantor M.N."/>
            <person name="Hua S.X."/>
        </authorList>
    </citation>
    <scope>NUCLEOTIDE SEQUENCE [LARGE SCALE GENOMIC DNA]</scope>
    <source>
        <strain evidence="1 2">Zn</strain>
    </source>
</reference>
<evidence type="ECO:0000313" key="1">
    <source>
        <dbReference type="EMBL" id="KIM98509.1"/>
    </source>
</evidence>
<evidence type="ECO:0000313" key="2">
    <source>
        <dbReference type="Proteomes" id="UP000054321"/>
    </source>
</evidence>
<accession>A0A0C3H573</accession>
<sequence length="663" mass="76097">MSIPAEITSTTADITPMDVNIPDRLNSDSRYVVLGNLILPRPPEARRALAEKWELELCKLDTRNMEDLYPLPITDLVSSFERFRAEEPYAWGEDAGQDGKYLVKPSGSLQSPLAHRLNQPSWTTASPENGETADQTNGCIAMVMGNAYTSDTLVYDHIHRRDTGSNGIQEYPAQVLRQHERFTRDIAESSWAKVEIIYGVKAQTRFLQTHEVDVVILWGEYKGLKLVLVHETNYRNQDERYKIRRIVLMASHPQHIFYHSCSSYITKQQEMIIRAAALMVNNAVPFVENYFLEKKWHSHILSVAQQMELRAFGQILAKKKQIPDATIFDECCGLAQEAEAGAWSIYLFAKPHSNLVLRQLIEPACRALLDLDKNSSSAGWEVPTDMPLALFEWFQGQFHILFQRPIDSFSDVIRALQDILAVPIPSTEPEPLRWILHCILIRQQSVLKNVQSLSHQDLWHSTFDDRTFALRCIRCKKIVNNPDLSPRWSIYRPGVYVTPWRYCTSEGCKRGNATIPVDNSVSFTSTSIEAIFQSPIFPPRQLFAYNAYLQSRGEVDNHLATPVICWCFRCRELTRLKDNENKYIDLAPRWTLGSGLYVEHRGTCHRCRELRGSRATRLIPIKNTPSLQEKNLKAFHERYGELSRSFQLLLLKEYLPSSSAPRN</sequence>
<protein>
    <submittedName>
        <fullName evidence="1">Uncharacterized protein</fullName>
    </submittedName>
</protein>
<dbReference type="AlphaFoldDB" id="A0A0C3H573"/>
<keyword evidence="2" id="KW-1185">Reference proteome</keyword>
<gene>
    <name evidence="1" type="ORF">OIDMADRAFT_56866</name>
</gene>
<reference evidence="2" key="2">
    <citation type="submission" date="2015-01" db="EMBL/GenBank/DDBJ databases">
        <title>Evolutionary Origins and Diversification of the Mycorrhizal Mutualists.</title>
        <authorList>
            <consortium name="DOE Joint Genome Institute"/>
            <consortium name="Mycorrhizal Genomics Consortium"/>
            <person name="Kohler A."/>
            <person name="Kuo A."/>
            <person name="Nagy L.G."/>
            <person name="Floudas D."/>
            <person name="Copeland A."/>
            <person name="Barry K.W."/>
            <person name="Cichocki N."/>
            <person name="Veneault-Fourrey C."/>
            <person name="LaButti K."/>
            <person name="Lindquist E.A."/>
            <person name="Lipzen A."/>
            <person name="Lundell T."/>
            <person name="Morin E."/>
            <person name="Murat C."/>
            <person name="Riley R."/>
            <person name="Ohm R."/>
            <person name="Sun H."/>
            <person name="Tunlid A."/>
            <person name="Henrissat B."/>
            <person name="Grigoriev I.V."/>
            <person name="Hibbett D.S."/>
            <person name="Martin F."/>
        </authorList>
    </citation>
    <scope>NUCLEOTIDE SEQUENCE [LARGE SCALE GENOMIC DNA]</scope>
    <source>
        <strain evidence="2">Zn</strain>
    </source>
</reference>
<dbReference type="STRING" id="913774.A0A0C3H573"/>
<dbReference type="HOGENOM" id="CLU_024885_0_0_1"/>
<dbReference type="Proteomes" id="UP000054321">
    <property type="component" value="Unassembled WGS sequence"/>
</dbReference>
<proteinExistence type="predicted"/>
<dbReference type="OrthoDB" id="4227515at2759"/>
<name>A0A0C3H573_OIDMZ</name>
<dbReference type="InParanoid" id="A0A0C3H573"/>